<evidence type="ECO:0000313" key="3">
    <source>
        <dbReference type="EMBL" id="AGB44702.1"/>
    </source>
</evidence>
<dbReference type="eggNOG" id="COG3921">
    <property type="taxonomic scope" value="Bacteria"/>
</dbReference>
<feature type="domain" description="Extensin-like C-terminal" evidence="2">
    <location>
        <begin position="234"/>
        <end position="408"/>
    </location>
</feature>
<dbReference type="PRINTS" id="PR01217">
    <property type="entry name" value="PRICHEXTENSN"/>
</dbReference>
<dbReference type="RefSeq" id="WP_015316149.1">
    <property type="nucleotide sequence ID" value="NC_019973.1"/>
</dbReference>
<evidence type="ECO:0000259" key="2">
    <source>
        <dbReference type="Pfam" id="PF06904"/>
    </source>
</evidence>
<keyword evidence="4" id="KW-1185">Reference proteome</keyword>
<dbReference type="AlphaFoldDB" id="L0KH88"/>
<feature type="compositionally biased region" description="Basic and acidic residues" evidence="1">
    <location>
        <begin position="211"/>
        <end position="228"/>
    </location>
</feature>
<dbReference type="InterPro" id="IPR009683">
    <property type="entry name" value="Extensin-like_C"/>
</dbReference>
<dbReference type="GeneID" id="300419335"/>
<dbReference type="STRING" id="754035.Mesau_02266"/>
<dbReference type="HOGENOM" id="CLU_043272_1_1_5"/>
<organism evidence="3 4">
    <name type="scientific">Mesorhizobium australicum (strain HAMBI 3006 / LMG 24608 / WSM2073)</name>
    <dbReference type="NCBI Taxonomy" id="754035"/>
    <lineage>
        <taxon>Bacteria</taxon>
        <taxon>Pseudomonadati</taxon>
        <taxon>Pseudomonadota</taxon>
        <taxon>Alphaproteobacteria</taxon>
        <taxon>Hyphomicrobiales</taxon>
        <taxon>Phyllobacteriaceae</taxon>
        <taxon>Mesorhizobium</taxon>
    </lineage>
</organism>
<dbReference type="KEGG" id="mam:Mesau_02266"/>
<feature type="compositionally biased region" description="Pro residues" evidence="1">
    <location>
        <begin position="191"/>
        <end position="204"/>
    </location>
</feature>
<evidence type="ECO:0000313" key="4">
    <source>
        <dbReference type="Proteomes" id="UP000010998"/>
    </source>
</evidence>
<feature type="compositionally biased region" description="Basic and acidic residues" evidence="1">
    <location>
        <begin position="114"/>
        <end position="125"/>
    </location>
</feature>
<dbReference type="Proteomes" id="UP000010998">
    <property type="component" value="Chromosome"/>
</dbReference>
<feature type="region of interest" description="Disordered" evidence="1">
    <location>
        <begin position="50"/>
        <end position="228"/>
    </location>
</feature>
<dbReference type="EMBL" id="CP003358">
    <property type="protein sequence ID" value="AGB44702.1"/>
    <property type="molecule type" value="Genomic_DNA"/>
</dbReference>
<evidence type="ECO:0000256" key="1">
    <source>
        <dbReference type="SAM" id="MobiDB-lite"/>
    </source>
</evidence>
<gene>
    <name evidence="3" type="ordered locus">Mesau_02266</name>
</gene>
<reference evidence="4" key="1">
    <citation type="submission" date="2012-02" db="EMBL/GenBank/DDBJ databases">
        <title>Complete sequence of Mesorhizobium australicum WSM2073.</title>
        <authorList>
            <person name="Lucas S."/>
            <person name="Han J."/>
            <person name="Lapidus A."/>
            <person name="Cheng J.-F."/>
            <person name="Goodwin L."/>
            <person name="Pitluck S."/>
            <person name="Peters L."/>
            <person name="Gu W."/>
            <person name="Detter J.C."/>
            <person name="Han C."/>
            <person name="Tapia R."/>
            <person name="Land M."/>
            <person name="Hauser L."/>
            <person name="Kyrpides N."/>
            <person name="Ivanova N."/>
            <person name="Pagani I."/>
            <person name="Reeve W.G."/>
            <person name="Howieson J.G."/>
            <person name="Tiwari R.P."/>
            <person name="O'Hara G.W."/>
            <person name="Atkins C.A."/>
            <person name="Ronson C.W."/>
            <person name="Nandasena K.G."/>
            <person name="Woyke T."/>
        </authorList>
    </citation>
    <scope>NUCLEOTIDE SEQUENCE [LARGE SCALE GENOMIC DNA]</scope>
    <source>
        <strain evidence="4">LMG 24608 / HAMBI 3006 / WSM2073</strain>
    </source>
</reference>
<feature type="compositionally biased region" description="Pro residues" evidence="1">
    <location>
        <begin position="173"/>
        <end position="184"/>
    </location>
</feature>
<feature type="compositionally biased region" description="Basic and acidic residues" evidence="1">
    <location>
        <begin position="144"/>
        <end position="156"/>
    </location>
</feature>
<protein>
    <recommendedName>
        <fullName evidence="2">Extensin-like C-terminal domain-containing protein</fullName>
    </recommendedName>
</protein>
<proteinExistence type="predicted"/>
<feature type="compositionally biased region" description="Basic residues" evidence="1">
    <location>
        <begin position="76"/>
        <end position="88"/>
    </location>
</feature>
<dbReference type="Pfam" id="PF06904">
    <property type="entry name" value="Extensin-like_C"/>
    <property type="match status" value="1"/>
</dbReference>
<name>L0KH88_MESAW</name>
<accession>L0KH88</accession>
<sequence>MIGSKRLSRQLQPTGAVLWMMAKLSFSRGYRIALALVVTALLVMPAHARHRHKHHRPLSPRVEQPLTQRADQPLKPRGKRQSRARARQHLAPNPAPPATQDARPSADVPVPEPRPVDTPKVDAPKSQDQNAENPRSGAAPNPPKDPDLPSDEESHQKSPKPPEPPAETESEPEPPAVAPTPTPKPATTTPEPQPPAVAPQPTPKPAEAGDEEKMLPDPRSADLPADKMPAEEVACRERLKTLGVEFEEHKVESNPEIGCSIPYPIVLKSLGKSIAIAPGTELNCPMAEAAARFAADVIQPAAKAEFGADLKSIGQASAFVCRPRNGTRKLSEHAFGNALDIASFTLSDGRTIEVGPAPPEKDGKFLDAVRKAACGPFKTVLGPGADADHALHFHLDLEPRRHGGTFCQ</sequence>